<dbReference type="InterPro" id="IPR018109">
    <property type="entry name" value="Folylpolyglutamate_synth_CS"/>
</dbReference>
<comment type="subcellular location">
    <subcellularLocation>
        <location evidence="12 13">Cytoplasm</location>
    </subcellularLocation>
</comment>
<dbReference type="InterPro" id="IPR004101">
    <property type="entry name" value="Mur_ligase_C"/>
</dbReference>
<dbReference type="InterPro" id="IPR036565">
    <property type="entry name" value="Mur-like_cat_sf"/>
</dbReference>
<dbReference type="Pfam" id="PF02875">
    <property type="entry name" value="Mur_ligase_C"/>
    <property type="match status" value="1"/>
</dbReference>
<evidence type="ECO:0000256" key="10">
    <source>
        <dbReference type="ARBA" id="ARBA00023306"/>
    </source>
</evidence>
<proteinExistence type="inferred from homology"/>
<comment type="pathway">
    <text evidence="1 12 13">Cell wall biogenesis; peptidoglycan biosynthesis.</text>
</comment>
<evidence type="ECO:0000259" key="14">
    <source>
        <dbReference type="Pfam" id="PF01225"/>
    </source>
</evidence>
<keyword evidence="12" id="KW-0460">Magnesium</keyword>
<keyword evidence="4 12" id="KW-0436">Ligase</keyword>
<evidence type="ECO:0000256" key="7">
    <source>
        <dbReference type="ARBA" id="ARBA00022840"/>
    </source>
</evidence>
<dbReference type="SUPFAM" id="SSF63418">
    <property type="entry name" value="MurE/MurF N-terminal domain"/>
    <property type="match status" value="1"/>
</dbReference>
<evidence type="ECO:0000256" key="11">
    <source>
        <dbReference type="ARBA" id="ARBA00023316"/>
    </source>
</evidence>
<evidence type="ECO:0000313" key="18">
    <source>
        <dbReference type="Proteomes" id="UP000886819"/>
    </source>
</evidence>
<evidence type="ECO:0000256" key="13">
    <source>
        <dbReference type="RuleBase" id="RU004135"/>
    </source>
</evidence>
<keyword evidence="10 12" id="KW-0131">Cell cycle</keyword>
<sequence length="492" mass="53833">MTLRNLAEQAPGLVGISGEADVEIRGLCADSRQADRLAGSAFFCVSGATFDGHAFARRAVDGGAAALIVERLLPEIDVPQAQVENVREAMAHMAGAFYGHPARKMRMLAVTGTKGKTTSSYLVKSVLEHMGLKCGLIGTIGKIIGDTVLTSNLTTPDPIDLHETLWRMEQEGVRAVVMEASAHALDMHRLDGIVFDAVAYTNLSQDHLDYFHTMENYAAAKKKLFLPSHARNCAFNADEETTVFMLEGIELPYVTYGIRSDCDIAARDIEISEDGVSFMLQLTGALETPIHLRLTGMFNVYNAMTAAALGMIVGARMEEIREGLEAVRVVPGRAEVLDTDTPFKVVLDYSHAPAALENILSMVRSFARNRVIALFGCGGDRDREKRPLMGEIGGRMADFSILTSDNARNEDPYAILETVEEGIRPTGGAYCVIEDRREAIRYALSMARDGDVVVLAGKGHETYQEVRGVKRPFDEKSIVAQLLREMRENTEA</sequence>
<feature type="binding site" evidence="12">
    <location>
        <begin position="112"/>
        <end position="118"/>
    </location>
    <ligand>
        <name>ATP</name>
        <dbReference type="ChEBI" id="CHEBI:30616"/>
    </ligand>
</feature>
<dbReference type="GO" id="GO:0005737">
    <property type="term" value="C:cytoplasm"/>
    <property type="evidence" value="ECO:0007669"/>
    <property type="project" value="UniProtKB-SubCell"/>
</dbReference>
<dbReference type="PANTHER" id="PTHR23135">
    <property type="entry name" value="MUR LIGASE FAMILY MEMBER"/>
    <property type="match status" value="1"/>
</dbReference>
<keyword evidence="6 12" id="KW-0547">Nucleotide-binding</keyword>
<name>A0A9D0YW37_9FIRM</name>
<feature type="binding site" evidence="12">
    <location>
        <position position="31"/>
    </location>
    <ligand>
        <name>UDP-N-acetyl-alpha-D-muramoyl-L-alanyl-D-glutamate</name>
        <dbReference type="ChEBI" id="CHEBI:83900"/>
    </ligand>
</feature>
<evidence type="ECO:0000256" key="1">
    <source>
        <dbReference type="ARBA" id="ARBA00004752"/>
    </source>
</evidence>
<dbReference type="SUPFAM" id="SSF53623">
    <property type="entry name" value="MurD-like peptide ligases, catalytic domain"/>
    <property type="match status" value="1"/>
</dbReference>
<evidence type="ECO:0000256" key="12">
    <source>
        <dbReference type="HAMAP-Rule" id="MF_00208"/>
    </source>
</evidence>
<reference evidence="17" key="1">
    <citation type="submission" date="2020-10" db="EMBL/GenBank/DDBJ databases">
        <authorList>
            <person name="Gilroy R."/>
        </authorList>
    </citation>
    <scope>NUCLEOTIDE SEQUENCE</scope>
    <source>
        <strain evidence="17">ChiHile30-977</strain>
    </source>
</reference>
<dbReference type="SUPFAM" id="SSF53244">
    <property type="entry name" value="MurD-like peptide ligases, peptide-binding domain"/>
    <property type="match status" value="1"/>
</dbReference>
<gene>
    <name evidence="12" type="primary">murE</name>
    <name evidence="17" type="ORF">IAA66_04325</name>
</gene>
<dbReference type="HAMAP" id="MF_00208">
    <property type="entry name" value="MurE"/>
    <property type="match status" value="1"/>
</dbReference>
<dbReference type="EMBL" id="DVFI01000063">
    <property type="protein sequence ID" value="HIQ62799.1"/>
    <property type="molecule type" value="Genomic_DNA"/>
</dbReference>
<comment type="similarity">
    <text evidence="2 12">Belongs to the MurCDEF family. MurE subfamily.</text>
</comment>
<dbReference type="GO" id="GO:0071555">
    <property type="term" value="P:cell wall organization"/>
    <property type="evidence" value="ECO:0007669"/>
    <property type="project" value="UniProtKB-KW"/>
</dbReference>
<dbReference type="GO" id="GO:0009252">
    <property type="term" value="P:peptidoglycan biosynthetic process"/>
    <property type="evidence" value="ECO:0007669"/>
    <property type="project" value="UniProtKB-UniRule"/>
</dbReference>
<feature type="domain" description="Mur ligase C-terminal" evidence="15">
    <location>
        <begin position="332"/>
        <end position="459"/>
    </location>
</feature>
<accession>A0A9D0YW37</accession>
<dbReference type="Gene3D" id="3.90.190.20">
    <property type="entry name" value="Mur ligase, C-terminal domain"/>
    <property type="match status" value="1"/>
</dbReference>
<feature type="binding site" evidence="12">
    <location>
        <position position="189"/>
    </location>
    <ligand>
        <name>UDP-N-acetyl-alpha-D-muramoyl-L-alanyl-D-glutamate</name>
        <dbReference type="ChEBI" id="CHEBI:83900"/>
    </ligand>
</feature>
<keyword evidence="5 12" id="KW-0132">Cell division</keyword>
<organism evidence="17 18">
    <name type="scientific">Candidatus Avichristensenella intestinipullorum</name>
    <dbReference type="NCBI Taxonomy" id="2840693"/>
    <lineage>
        <taxon>Bacteria</taxon>
        <taxon>Bacillati</taxon>
        <taxon>Bacillota</taxon>
        <taxon>Clostridia</taxon>
        <taxon>Candidatus Avichristensenella</taxon>
    </lineage>
</organism>
<evidence type="ECO:0000259" key="15">
    <source>
        <dbReference type="Pfam" id="PF02875"/>
    </source>
</evidence>
<dbReference type="GO" id="GO:0008360">
    <property type="term" value="P:regulation of cell shape"/>
    <property type="evidence" value="ECO:0007669"/>
    <property type="project" value="UniProtKB-KW"/>
</dbReference>
<dbReference type="Pfam" id="PF01225">
    <property type="entry name" value="Mur_ligase"/>
    <property type="match status" value="1"/>
</dbReference>
<feature type="binding site" evidence="12">
    <location>
        <begin position="154"/>
        <end position="155"/>
    </location>
    <ligand>
        <name>UDP-N-acetyl-alpha-D-muramoyl-L-alanyl-D-glutamate</name>
        <dbReference type="ChEBI" id="CHEBI:83900"/>
    </ligand>
</feature>
<evidence type="ECO:0000259" key="16">
    <source>
        <dbReference type="Pfam" id="PF08245"/>
    </source>
</evidence>
<feature type="binding site" evidence="12">
    <location>
        <position position="181"/>
    </location>
    <ligand>
        <name>UDP-N-acetyl-alpha-D-muramoyl-L-alanyl-D-glutamate</name>
        <dbReference type="ChEBI" id="CHEBI:83900"/>
    </ligand>
</feature>
<dbReference type="Pfam" id="PF08245">
    <property type="entry name" value="Mur_ligase_M"/>
    <property type="match status" value="1"/>
</dbReference>
<protein>
    <recommendedName>
        <fullName evidence="12">UDP-N-acetylmuramyl-tripeptide synthetase</fullName>
        <ecNumber evidence="12">6.3.2.-</ecNumber>
    </recommendedName>
    <alternativeName>
        <fullName evidence="12">UDP-MurNAc-tripeptide synthetase</fullName>
    </alternativeName>
</protein>
<evidence type="ECO:0000256" key="6">
    <source>
        <dbReference type="ARBA" id="ARBA00022741"/>
    </source>
</evidence>
<evidence type="ECO:0000313" key="17">
    <source>
        <dbReference type="EMBL" id="HIQ62799.1"/>
    </source>
</evidence>
<evidence type="ECO:0000256" key="4">
    <source>
        <dbReference type="ARBA" id="ARBA00022598"/>
    </source>
</evidence>
<dbReference type="Gene3D" id="3.40.1190.10">
    <property type="entry name" value="Mur-like, catalytic domain"/>
    <property type="match status" value="1"/>
</dbReference>
<comment type="cofactor">
    <cofactor evidence="12">
        <name>Mg(2+)</name>
        <dbReference type="ChEBI" id="CHEBI:18420"/>
    </cofactor>
</comment>
<keyword evidence="8 12" id="KW-0133">Cell shape</keyword>
<keyword evidence="3 12" id="KW-0963">Cytoplasm</keyword>
<keyword evidence="7 12" id="KW-0067">ATP-binding</keyword>
<dbReference type="EC" id="6.3.2.-" evidence="12"/>
<dbReference type="InterPro" id="IPR036615">
    <property type="entry name" value="Mur_ligase_C_dom_sf"/>
</dbReference>
<feature type="domain" description="Mur ligase central" evidence="16">
    <location>
        <begin position="110"/>
        <end position="309"/>
    </location>
</feature>
<dbReference type="GO" id="GO:0051301">
    <property type="term" value="P:cell division"/>
    <property type="evidence" value="ECO:0007669"/>
    <property type="project" value="UniProtKB-KW"/>
</dbReference>
<dbReference type="GO" id="GO:0005524">
    <property type="term" value="F:ATP binding"/>
    <property type="evidence" value="ECO:0007669"/>
    <property type="project" value="UniProtKB-UniRule"/>
</dbReference>
<evidence type="ECO:0000256" key="5">
    <source>
        <dbReference type="ARBA" id="ARBA00022618"/>
    </source>
</evidence>
<comment type="function">
    <text evidence="12">Catalyzes the addition of an amino acid to the nucleotide precursor UDP-N-acetylmuramoyl-L-alanyl-D-glutamate (UMAG) in the biosynthesis of bacterial cell-wall peptidoglycan.</text>
</comment>
<keyword evidence="11 12" id="KW-0961">Cell wall biogenesis/degradation</keyword>
<comment type="caution">
    <text evidence="12">Lacks conserved residue(s) required for the propagation of feature annotation.</text>
</comment>
<evidence type="ECO:0000256" key="3">
    <source>
        <dbReference type="ARBA" id="ARBA00022490"/>
    </source>
</evidence>
<evidence type="ECO:0000256" key="8">
    <source>
        <dbReference type="ARBA" id="ARBA00022960"/>
    </source>
</evidence>
<dbReference type="InterPro" id="IPR000713">
    <property type="entry name" value="Mur_ligase_N"/>
</dbReference>
<feature type="modified residue" description="N6-carboxylysine" evidence="12">
    <location>
        <position position="221"/>
    </location>
</feature>
<dbReference type="GO" id="GO:0004326">
    <property type="term" value="F:tetrahydrofolylpolyglutamate synthase activity"/>
    <property type="evidence" value="ECO:0007669"/>
    <property type="project" value="InterPro"/>
</dbReference>
<keyword evidence="9 12" id="KW-0573">Peptidoglycan synthesis</keyword>
<evidence type="ECO:0000256" key="9">
    <source>
        <dbReference type="ARBA" id="ARBA00022984"/>
    </source>
</evidence>
<dbReference type="GO" id="GO:0000287">
    <property type="term" value="F:magnesium ion binding"/>
    <property type="evidence" value="ECO:0007669"/>
    <property type="project" value="UniProtKB-UniRule"/>
</dbReference>
<evidence type="ECO:0000256" key="2">
    <source>
        <dbReference type="ARBA" id="ARBA00005898"/>
    </source>
</evidence>
<dbReference type="InterPro" id="IPR005761">
    <property type="entry name" value="UDP-N-AcMur-Glu-dNH2Pim_ligase"/>
</dbReference>
<dbReference type="NCBIfam" id="NF001126">
    <property type="entry name" value="PRK00139.1-4"/>
    <property type="match status" value="1"/>
</dbReference>
<dbReference type="Proteomes" id="UP000886819">
    <property type="component" value="Unassembled WGS sequence"/>
</dbReference>
<dbReference type="NCBIfam" id="TIGR01085">
    <property type="entry name" value="murE"/>
    <property type="match status" value="1"/>
</dbReference>
<feature type="domain" description="Mur ligase N-terminal catalytic" evidence="14">
    <location>
        <begin position="23"/>
        <end position="98"/>
    </location>
</feature>
<dbReference type="Gene3D" id="3.40.1390.10">
    <property type="entry name" value="MurE/MurF, N-terminal domain"/>
    <property type="match status" value="1"/>
</dbReference>
<dbReference type="InterPro" id="IPR035911">
    <property type="entry name" value="MurE/MurF_N"/>
</dbReference>
<dbReference type="PANTHER" id="PTHR23135:SF4">
    <property type="entry name" value="UDP-N-ACETYLMURAMOYL-L-ALANYL-D-GLUTAMATE--2,6-DIAMINOPIMELATE LIGASE MURE HOMOLOG, CHLOROPLASTIC"/>
    <property type="match status" value="1"/>
</dbReference>
<comment type="PTM">
    <text evidence="12">Carboxylation is probably crucial for Mg(2+) binding and, consequently, for the gamma-phosphate positioning of ATP.</text>
</comment>
<dbReference type="InterPro" id="IPR013221">
    <property type="entry name" value="Mur_ligase_cen"/>
</dbReference>
<comment type="caution">
    <text evidence="17">The sequence shown here is derived from an EMBL/GenBank/DDBJ whole genome shotgun (WGS) entry which is preliminary data.</text>
</comment>
<dbReference type="AlphaFoldDB" id="A0A9D0YW37"/>
<reference evidence="17" key="2">
    <citation type="journal article" date="2021" name="PeerJ">
        <title>Extensive microbial diversity within the chicken gut microbiome revealed by metagenomics and culture.</title>
        <authorList>
            <person name="Gilroy R."/>
            <person name="Ravi A."/>
            <person name="Getino M."/>
            <person name="Pursley I."/>
            <person name="Horton D.L."/>
            <person name="Alikhan N.F."/>
            <person name="Baker D."/>
            <person name="Gharbi K."/>
            <person name="Hall N."/>
            <person name="Watson M."/>
            <person name="Adriaenssens E.M."/>
            <person name="Foster-Nyarko E."/>
            <person name="Jarju S."/>
            <person name="Secka A."/>
            <person name="Antonio M."/>
            <person name="Oren A."/>
            <person name="Chaudhuri R.R."/>
            <person name="La Ragione R."/>
            <person name="Hildebrand F."/>
            <person name="Pallen M.J."/>
        </authorList>
    </citation>
    <scope>NUCLEOTIDE SEQUENCE</scope>
    <source>
        <strain evidence="17">ChiHile30-977</strain>
    </source>
</reference>
<dbReference type="PROSITE" id="PS01011">
    <property type="entry name" value="FOLYLPOLYGLU_SYNT_1"/>
    <property type="match status" value="1"/>
</dbReference>